<dbReference type="GeneID" id="73044635"/>
<dbReference type="PANTHER" id="PTHR10788:SF106">
    <property type="entry name" value="BCDNA.GH08860"/>
    <property type="match status" value="1"/>
</dbReference>
<dbReference type="CDD" id="cd03788">
    <property type="entry name" value="GT20_TPS"/>
    <property type="match status" value="1"/>
</dbReference>
<reference evidence="1 2" key="1">
    <citation type="journal article" date="2019" name="Int. J. Syst. Evol. Microbiol.">
        <title>The Global Catalogue of Microorganisms (GCM) 10K type strain sequencing project: providing services to taxonomists for standard genome sequencing and annotation.</title>
        <authorList>
            <consortium name="The Broad Institute Genomics Platform"/>
            <consortium name="The Broad Institute Genome Sequencing Center for Infectious Disease"/>
            <person name="Wu L."/>
            <person name="Ma J."/>
        </authorList>
    </citation>
    <scope>NUCLEOTIDE SEQUENCE [LARGE SCALE GENOMIC DNA]</scope>
    <source>
        <strain evidence="1 2">XZYJ18</strain>
    </source>
</reference>
<dbReference type="GO" id="GO:0005992">
    <property type="term" value="P:trehalose biosynthetic process"/>
    <property type="evidence" value="ECO:0007669"/>
    <property type="project" value="UniProtKB-ARBA"/>
</dbReference>
<evidence type="ECO:0000313" key="2">
    <source>
        <dbReference type="Proteomes" id="UP001595945"/>
    </source>
</evidence>
<evidence type="ECO:0000313" key="1">
    <source>
        <dbReference type="EMBL" id="MFC4824671.1"/>
    </source>
</evidence>
<proteinExistence type="predicted"/>
<dbReference type="GO" id="GO:0016758">
    <property type="term" value="F:hexosyltransferase activity"/>
    <property type="evidence" value="ECO:0007669"/>
    <property type="project" value="UniProtKB-ARBA"/>
</dbReference>
<dbReference type="Pfam" id="PF00982">
    <property type="entry name" value="Glyco_transf_20"/>
    <property type="match status" value="1"/>
</dbReference>
<dbReference type="Proteomes" id="UP001595945">
    <property type="component" value="Unassembled WGS sequence"/>
</dbReference>
<dbReference type="EMBL" id="JBHSHT010000001">
    <property type="protein sequence ID" value="MFC4824671.1"/>
    <property type="molecule type" value="Genomic_DNA"/>
</dbReference>
<gene>
    <name evidence="1" type="ORF">ACFO9K_10395</name>
</gene>
<accession>A0ABD5Q2D3</accession>
<name>A0ABD5Q2D3_9EURY</name>
<dbReference type="Gene3D" id="3.40.50.2000">
    <property type="entry name" value="Glycogen Phosphorylase B"/>
    <property type="match status" value="2"/>
</dbReference>
<dbReference type="SUPFAM" id="SSF53756">
    <property type="entry name" value="UDP-Glycosyltransferase/glycogen phosphorylase"/>
    <property type="match status" value="1"/>
</dbReference>
<comment type="caution">
    <text evidence="1">The sequence shown here is derived from an EMBL/GenBank/DDBJ whole genome shotgun (WGS) entry which is preliminary data.</text>
</comment>
<sequence>MTTNTTGATIESAAETVADLCEDRELVVASNRQPYSHNYEGETDDRGAIDVDRPAGGLTAALDPVMQAVEGTWVAWGDGDADREVVGPDDTVAVPPEDPAYDLKRVWLTDEQVEGYYRGYSNQVLWPLCHLDTAKMTPREEFWREYRETNADFADAILDSTDDAGSDPVVWFQDYHLALAPRRVRNARPDAFLAHFWHIPWPSRDVFRACPQYEQLLDGLLANDLVGFHTEDYCRNFLDCVEAATDARVDRASSSVSYRGHRTFVRSFPLGIDASRQADLAESDEADEWWAEFSETHGIDPSDTLAVGVERLDYTKGIEQRLAALERFWADNPERRGEFTYVQKGTESRSGIEAYDRLQDRVAAEIERINDRFGTDDWTPVIYTTDHLPGAAIAALYREADLGLVTPVRDGMNLVAKEYVAAQTRDPGVLVLSELAGATDQLGDGAVLVHPYDTPGFADGIAEALSLSLAERRTRVADLQREVHAKDVYEWLESTFETAAAVERGRRSLRQSRPSPTDD</sequence>
<keyword evidence="2" id="KW-1185">Reference proteome</keyword>
<dbReference type="RefSeq" id="WP_254269602.1">
    <property type="nucleotide sequence ID" value="NZ_CP100400.1"/>
</dbReference>
<protein>
    <submittedName>
        <fullName evidence="1">Trehalose-6-phosphate synthase</fullName>
    </submittedName>
</protein>
<dbReference type="InterPro" id="IPR001830">
    <property type="entry name" value="Glyco_trans_20"/>
</dbReference>
<dbReference type="AlphaFoldDB" id="A0ABD5Q2D3"/>
<dbReference type="PANTHER" id="PTHR10788">
    <property type="entry name" value="TREHALOSE-6-PHOSPHATE SYNTHASE"/>
    <property type="match status" value="1"/>
</dbReference>
<organism evidence="1 2">
    <name type="scientific">Halorussus aquaticus</name>
    <dbReference type="NCBI Taxonomy" id="2953748"/>
    <lineage>
        <taxon>Archaea</taxon>
        <taxon>Methanobacteriati</taxon>
        <taxon>Methanobacteriota</taxon>
        <taxon>Stenosarchaea group</taxon>
        <taxon>Halobacteria</taxon>
        <taxon>Halobacteriales</taxon>
        <taxon>Haladaptataceae</taxon>
        <taxon>Halorussus</taxon>
    </lineage>
</organism>